<protein>
    <submittedName>
        <fullName evidence="4">MBL fold metallo-hydrolase</fullName>
    </submittedName>
</protein>
<dbReference type="InterPro" id="IPR001279">
    <property type="entry name" value="Metallo-B-lactamas"/>
</dbReference>
<name>A0A934RT45_9BACT</name>
<proteinExistence type="predicted"/>
<evidence type="ECO:0000313" key="5">
    <source>
        <dbReference type="Proteomes" id="UP000617628"/>
    </source>
</evidence>
<dbReference type="SMART" id="SM00849">
    <property type="entry name" value="Lactamase_B"/>
    <property type="match status" value="1"/>
</dbReference>
<organism evidence="4 5">
    <name type="scientific">Pelagicoccus mobilis</name>
    <dbReference type="NCBI Taxonomy" id="415221"/>
    <lineage>
        <taxon>Bacteria</taxon>
        <taxon>Pseudomonadati</taxon>
        <taxon>Verrucomicrobiota</taxon>
        <taxon>Opitutia</taxon>
        <taxon>Puniceicoccales</taxon>
        <taxon>Pelagicoccaceae</taxon>
        <taxon>Pelagicoccus</taxon>
    </lineage>
</organism>
<dbReference type="GO" id="GO:0016787">
    <property type="term" value="F:hydrolase activity"/>
    <property type="evidence" value="ECO:0007669"/>
    <property type="project" value="UniProtKB-KW"/>
</dbReference>
<dbReference type="Pfam" id="PF00753">
    <property type="entry name" value="Lactamase_B"/>
    <property type="match status" value="1"/>
</dbReference>
<sequence>MSLNELFTLTARQLCLCILPFAQGMKITDLNRDGGIGSNSLLVELGGYTFVVDAGLHPKLTGNAAVPNFDFIGDREIDFVIVTHCHLDHIGSLPVLLKQHPKARVFMSLPSQMLVERMLHNSCNVMKRQKEEKRIPEYPLFTHDDIDGISGRFEPLKYKDPLRLELHGEMLTITLYQAGHVAGAGGFQIEHGSKTYFFTGDVLFDDQRVLNGARFPKAKKFDAMVIETTRGETERPEGKTRESEVKRLLKQVGQTIREGGSVLIPVFALGRMQELLSLLNDARKDGRLPRCPVYGAGLGLDIADYFDQITKRTQLINYTRRVTKELRLKRPPRKLTPGKEPGEPGVFVLSSGMLVERTPSYMVASTLLASTKNAICFVGYCDPDTPGGKLLETRPGQTYLFDVLDYQCPVLAKVDRFELSGHADRDEILNFALAAEPKSIVLTHGDPGAREWFAQQLEAADHPVRVIDPEPLETIEIL</sequence>
<dbReference type="Gene3D" id="3.60.15.10">
    <property type="entry name" value="Ribonuclease Z/Hydroxyacylglutathione hydrolase-like"/>
    <property type="match status" value="1"/>
</dbReference>
<dbReference type="Proteomes" id="UP000617628">
    <property type="component" value="Unassembled WGS sequence"/>
</dbReference>
<evidence type="ECO:0000313" key="4">
    <source>
        <dbReference type="EMBL" id="MBK1877105.1"/>
    </source>
</evidence>
<accession>A0A934RT45</accession>
<dbReference type="RefSeq" id="WP_200355322.1">
    <property type="nucleotide sequence ID" value="NZ_JAENIL010000015.1"/>
</dbReference>
<comment type="caution">
    <text evidence="4">The sequence shown here is derived from an EMBL/GenBank/DDBJ whole genome shotgun (WGS) entry which is preliminary data.</text>
</comment>
<dbReference type="SMART" id="SM01027">
    <property type="entry name" value="Beta-Casp"/>
    <property type="match status" value="1"/>
</dbReference>
<dbReference type="InterPro" id="IPR050698">
    <property type="entry name" value="MBL"/>
</dbReference>
<dbReference type="Pfam" id="PF10996">
    <property type="entry name" value="Beta-Casp"/>
    <property type="match status" value="1"/>
</dbReference>
<dbReference type="Pfam" id="PF07521">
    <property type="entry name" value="RMMBL"/>
    <property type="match status" value="1"/>
</dbReference>
<dbReference type="AlphaFoldDB" id="A0A934RT45"/>
<gene>
    <name evidence="4" type="ORF">JIN87_09510</name>
</gene>
<dbReference type="EMBL" id="JAENIL010000015">
    <property type="protein sequence ID" value="MBK1877105.1"/>
    <property type="molecule type" value="Genomic_DNA"/>
</dbReference>
<dbReference type="SUPFAM" id="SSF56281">
    <property type="entry name" value="Metallo-hydrolase/oxidoreductase"/>
    <property type="match status" value="1"/>
</dbReference>
<dbReference type="GO" id="GO:0004521">
    <property type="term" value="F:RNA endonuclease activity"/>
    <property type="evidence" value="ECO:0007669"/>
    <property type="project" value="TreeGrafter"/>
</dbReference>
<feature type="domain" description="Beta-Casp" evidence="3">
    <location>
        <begin position="272"/>
        <end position="390"/>
    </location>
</feature>
<dbReference type="InterPro" id="IPR036866">
    <property type="entry name" value="RibonucZ/Hydroxyglut_hydro"/>
</dbReference>
<keyword evidence="5" id="KW-1185">Reference proteome</keyword>
<evidence type="ECO:0000259" key="2">
    <source>
        <dbReference type="SMART" id="SM00849"/>
    </source>
</evidence>
<evidence type="ECO:0000259" key="3">
    <source>
        <dbReference type="SMART" id="SM01027"/>
    </source>
</evidence>
<evidence type="ECO:0000256" key="1">
    <source>
        <dbReference type="ARBA" id="ARBA00022801"/>
    </source>
</evidence>
<dbReference type="InterPro" id="IPR011108">
    <property type="entry name" value="RMMBL"/>
</dbReference>
<dbReference type="PANTHER" id="PTHR11203:SF37">
    <property type="entry name" value="INTEGRATOR COMPLEX SUBUNIT 11"/>
    <property type="match status" value="1"/>
</dbReference>
<keyword evidence="1" id="KW-0378">Hydrolase</keyword>
<reference evidence="4" key="1">
    <citation type="submission" date="2021-01" db="EMBL/GenBank/DDBJ databases">
        <title>Modified the classification status of verrucomicrobia.</title>
        <authorList>
            <person name="Feng X."/>
        </authorList>
    </citation>
    <scope>NUCLEOTIDE SEQUENCE</scope>
    <source>
        <strain evidence="4">KCTC 13126</strain>
    </source>
</reference>
<dbReference type="PANTHER" id="PTHR11203">
    <property type="entry name" value="CLEAVAGE AND POLYADENYLATION SPECIFICITY FACTOR FAMILY MEMBER"/>
    <property type="match status" value="1"/>
</dbReference>
<dbReference type="InterPro" id="IPR022712">
    <property type="entry name" value="Beta_Casp"/>
</dbReference>
<dbReference type="Gene3D" id="3.40.50.10890">
    <property type="match status" value="1"/>
</dbReference>
<feature type="domain" description="Metallo-beta-lactamase" evidence="2">
    <location>
        <begin position="37"/>
        <end position="256"/>
    </location>
</feature>